<keyword evidence="6" id="KW-0961">Cell wall biogenesis/degradation</keyword>
<protein>
    <submittedName>
        <fullName evidence="8">Peptidoglycan bridge formation glycyltransferase FemA/FemB family protein</fullName>
    </submittedName>
</protein>
<dbReference type="PROSITE" id="PS51191">
    <property type="entry name" value="FEMABX"/>
    <property type="match status" value="1"/>
</dbReference>
<dbReference type="Proteomes" id="UP000778951">
    <property type="component" value="Unassembled WGS sequence"/>
</dbReference>
<evidence type="ECO:0000313" key="8">
    <source>
        <dbReference type="EMBL" id="NIZ69025.1"/>
    </source>
</evidence>
<dbReference type="InterPro" id="IPR016181">
    <property type="entry name" value="Acyl_CoA_acyltransferase"/>
</dbReference>
<evidence type="ECO:0000256" key="5">
    <source>
        <dbReference type="ARBA" id="ARBA00023315"/>
    </source>
</evidence>
<evidence type="ECO:0000256" key="6">
    <source>
        <dbReference type="ARBA" id="ARBA00023316"/>
    </source>
</evidence>
<evidence type="ECO:0000259" key="7">
    <source>
        <dbReference type="PROSITE" id="PS51186"/>
    </source>
</evidence>
<gene>
    <name evidence="8" type="ORF">HCT48_02185</name>
</gene>
<evidence type="ECO:0000256" key="2">
    <source>
        <dbReference type="ARBA" id="ARBA00022679"/>
    </source>
</evidence>
<reference evidence="8" key="1">
    <citation type="submission" date="2020-03" db="EMBL/GenBank/DDBJ databases">
        <title>Spirochaetal bacteria isolated from arthropods constitute a novel genus Entomospira genus novum within the order Spirochaetales.</title>
        <authorList>
            <person name="Grana-Miraglia L."/>
            <person name="Sikutova S."/>
            <person name="Fingerle V."/>
            <person name="Sing A."/>
            <person name="Castillo-Ramirez S."/>
            <person name="Margos G."/>
            <person name="Rudolf I."/>
        </authorList>
    </citation>
    <scope>NUCLEOTIDE SEQUENCE</scope>
    <source>
        <strain evidence="8">BR149</strain>
    </source>
</reference>
<dbReference type="SUPFAM" id="SSF55729">
    <property type="entry name" value="Acyl-CoA N-acyltransferases (Nat)"/>
    <property type="match status" value="1"/>
</dbReference>
<name>A0A968GJK0_9SPIO</name>
<dbReference type="EMBL" id="JAATLM010000001">
    <property type="protein sequence ID" value="NIZ69025.1"/>
    <property type="molecule type" value="Genomic_DNA"/>
</dbReference>
<evidence type="ECO:0000313" key="9">
    <source>
        <dbReference type="Proteomes" id="UP000778951"/>
    </source>
</evidence>
<dbReference type="GO" id="GO:0009252">
    <property type="term" value="P:peptidoglycan biosynthetic process"/>
    <property type="evidence" value="ECO:0007669"/>
    <property type="project" value="UniProtKB-KW"/>
</dbReference>
<dbReference type="PROSITE" id="PS51186">
    <property type="entry name" value="GNAT"/>
    <property type="match status" value="1"/>
</dbReference>
<evidence type="ECO:0000256" key="1">
    <source>
        <dbReference type="ARBA" id="ARBA00009943"/>
    </source>
</evidence>
<proteinExistence type="inferred from homology"/>
<evidence type="ECO:0000256" key="3">
    <source>
        <dbReference type="ARBA" id="ARBA00022960"/>
    </source>
</evidence>
<dbReference type="GO" id="GO:0016747">
    <property type="term" value="F:acyltransferase activity, transferring groups other than amino-acyl groups"/>
    <property type="evidence" value="ECO:0007669"/>
    <property type="project" value="InterPro"/>
</dbReference>
<dbReference type="InterPro" id="IPR003447">
    <property type="entry name" value="FEMABX"/>
</dbReference>
<keyword evidence="3" id="KW-0133">Cell shape</keyword>
<keyword evidence="4" id="KW-0573">Peptidoglycan synthesis</keyword>
<dbReference type="GO" id="GO:0008360">
    <property type="term" value="P:regulation of cell shape"/>
    <property type="evidence" value="ECO:0007669"/>
    <property type="project" value="UniProtKB-KW"/>
</dbReference>
<dbReference type="PANTHER" id="PTHR36174">
    <property type="entry name" value="LIPID II:GLYCINE GLYCYLTRANSFERASE"/>
    <property type="match status" value="1"/>
</dbReference>
<comment type="similarity">
    <text evidence="1">Belongs to the FemABX family.</text>
</comment>
<evidence type="ECO:0000256" key="4">
    <source>
        <dbReference type="ARBA" id="ARBA00022984"/>
    </source>
</evidence>
<dbReference type="InterPro" id="IPR050644">
    <property type="entry name" value="PG_Glycine_Bridge_Synth"/>
</dbReference>
<comment type="caution">
    <text evidence="8">The sequence shown here is derived from an EMBL/GenBank/DDBJ whole genome shotgun (WGS) entry which is preliminary data.</text>
</comment>
<keyword evidence="9" id="KW-1185">Reference proteome</keyword>
<feature type="domain" description="N-acetyltransferase" evidence="7">
    <location>
        <begin position="164"/>
        <end position="326"/>
    </location>
</feature>
<keyword evidence="5" id="KW-0012">Acyltransferase</keyword>
<sequence length="342" mass="39889">MSQVTLFREPLLASNNFLQTEFWAYFKENFGWQAHTFRLNIEGADPTFILVLTRSLAPTLTLAYVPHPNLNHLDPQAIPSILKQTAKLMKRHIPDLFLVRWDLNLPRTQGAITHFRSYLKDLPSLSIQPADTTILNLQPDLETILEKMHKKTRYNIRLAEKKGVKIVQAPIHDVVKWYDLYKETAKRDGITIHSLAYYQKFFQVSHQHHYYPKAQLLLAYHDDDLLAGIILLFTDTHATYVYGASSNHKRNLMPSYALQWQAIQLAKEKGCTAYDFFGLPPEPNPDHPMFGLYQFKVGFGGDIHHYMSIWDAPTSCLRYRLYRLAEALRALRKHRHKKHLKR</sequence>
<dbReference type="GO" id="GO:0016755">
    <property type="term" value="F:aminoacyltransferase activity"/>
    <property type="evidence" value="ECO:0007669"/>
    <property type="project" value="InterPro"/>
</dbReference>
<dbReference type="PANTHER" id="PTHR36174:SF1">
    <property type="entry name" value="LIPID II:GLYCINE GLYCYLTRANSFERASE"/>
    <property type="match status" value="1"/>
</dbReference>
<keyword evidence="2" id="KW-0808">Transferase</keyword>
<dbReference type="AlphaFoldDB" id="A0A968GJK0"/>
<dbReference type="GO" id="GO:0071555">
    <property type="term" value="P:cell wall organization"/>
    <property type="evidence" value="ECO:0007669"/>
    <property type="project" value="UniProtKB-KW"/>
</dbReference>
<dbReference type="RefSeq" id="WP_167695129.1">
    <property type="nucleotide sequence ID" value="NZ_CP118181.1"/>
</dbReference>
<accession>A0A968GJK0</accession>
<dbReference type="Pfam" id="PF02388">
    <property type="entry name" value="FemAB"/>
    <property type="match status" value="2"/>
</dbReference>
<dbReference type="InterPro" id="IPR000182">
    <property type="entry name" value="GNAT_dom"/>
</dbReference>
<organism evidence="8 9">
    <name type="scientific">Entomospira culicis</name>
    <dbReference type="NCBI Taxonomy" id="2719989"/>
    <lineage>
        <taxon>Bacteria</taxon>
        <taxon>Pseudomonadati</taxon>
        <taxon>Spirochaetota</taxon>
        <taxon>Spirochaetia</taxon>
        <taxon>Spirochaetales</taxon>
        <taxon>Spirochaetaceae</taxon>
        <taxon>Entomospira</taxon>
    </lineage>
</organism>
<dbReference type="Gene3D" id="3.40.630.30">
    <property type="match status" value="2"/>
</dbReference>